<reference evidence="1" key="1">
    <citation type="submission" date="2014-09" db="EMBL/GenBank/DDBJ databases">
        <authorList>
            <person name="Magalhaes I.L.F."/>
            <person name="Oliveira U."/>
            <person name="Santos F.R."/>
            <person name="Vidigal T.H.D.A."/>
            <person name="Brescovit A.D."/>
            <person name="Santos A.J."/>
        </authorList>
    </citation>
    <scope>NUCLEOTIDE SEQUENCE</scope>
    <source>
        <tissue evidence="1">Shoot tissue taken approximately 20 cm above the soil surface</tissue>
    </source>
</reference>
<dbReference type="AlphaFoldDB" id="A0A0A9CUV5"/>
<accession>A0A0A9CUV5</accession>
<proteinExistence type="predicted"/>
<protein>
    <submittedName>
        <fullName evidence="1">Uncharacterized protein</fullName>
    </submittedName>
</protein>
<evidence type="ECO:0000313" key="1">
    <source>
        <dbReference type="EMBL" id="JAD79391.1"/>
    </source>
</evidence>
<name>A0A0A9CUV5_ARUDO</name>
<dbReference type="EMBL" id="GBRH01218504">
    <property type="protein sequence ID" value="JAD79391.1"/>
    <property type="molecule type" value="Transcribed_RNA"/>
</dbReference>
<sequence>MTSSSESQIVRSAHSEIVICTYKKVFNSLRTRGNTNKTIKECTSGSRHERALLLLIVIRKMDPKKNMRQKD</sequence>
<reference evidence="1" key="2">
    <citation type="journal article" date="2015" name="Data Brief">
        <title>Shoot transcriptome of the giant reed, Arundo donax.</title>
        <authorList>
            <person name="Barrero R.A."/>
            <person name="Guerrero F.D."/>
            <person name="Moolhuijzen P."/>
            <person name="Goolsby J.A."/>
            <person name="Tidwell J."/>
            <person name="Bellgard S.E."/>
            <person name="Bellgard M.I."/>
        </authorList>
    </citation>
    <scope>NUCLEOTIDE SEQUENCE</scope>
    <source>
        <tissue evidence="1">Shoot tissue taken approximately 20 cm above the soil surface</tissue>
    </source>
</reference>
<organism evidence="1">
    <name type="scientific">Arundo donax</name>
    <name type="common">Giant reed</name>
    <name type="synonym">Donax arundinaceus</name>
    <dbReference type="NCBI Taxonomy" id="35708"/>
    <lineage>
        <taxon>Eukaryota</taxon>
        <taxon>Viridiplantae</taxon>
        <taxon>Streptophyta</taxon>
        <taxon>Embryophyta</taxon>
        <taxon>Tracheophyta</taxon>
        <taxon>Spermatophyta</taxon>
        <taxon>Magnoliopsida</taxon>
        <taxon>Liliopsida</taxon>
        <taxon>Poales</taxon>
        <taxon>Poaceae</taxon>
        <taxon>PACMAD clade</taxon>
        <taxon>Arundinoideae</taxon>
        <taxon>Arundineae</taxon>
        <taxon>Arundo</taxon>
    </lineage>
</organism>